<dbReference type="HOGENOM" id="CLU_066192_50_1_9"/>
<dbReference type="AlphaFoldDB" id="B9Y9R0"/>
<dbReference type="PROSITE" id="PS50943">
    <property type="entry name" value="HTH_CROC1"/>
    <property type="match status" value="1"/>
</dbReference>
<dbReference type="Proteomes" id="UP000005950">
    <property type="component" value="Unassembled WGS sequence"/>
</dbReference>
<dbReference type="InterPro" id="IPR010982">
    <property type="entry name" value="Lambda_DNA-bd_dom_sf"/>
</dbReference>
<dbReference type="GO" id="GO:0003677">
    <property type="term" value="F:DNA binding"/>
    <property type="evidence" value="ECO:0007669"/>
    <property type="project" value="UniProtKB-KW"/>
</dbReference>
<dbReference type="InterPro" id="IPR001387">
    <property type="entry name" value="Cro/C1-type_HTH"/>
</dbReference>
<protein>
    <submittedName>
        <fullName evidence="2">DNA-binding helix-turn-helix protein</fullName>
    </submittedName>
</protein>
<reference evidence="2 3" key="1">
    <citation type="submission" date="2008-12" db="EMBL/GenBank/DDBJ databases">
        <authorList>
            <person name="Fulton L."/>
            <person name="Clifton S."/>
            <person name="Fulton B."/>
            <person name="Xu J."/>
            <person name="Minx P."/>
            <person name="Pepin K.H."/>
            <person name="Johnson M."/>
            <person name="Bhonagiri V."/>
            <person name="Nash W.E."/>
            <person name="Mardis E.R."/>
            <person name="Wilson R.K."/>
        </authorList>
    </citation>
    <scope>NUCLEOTIDE SEQUENCE [LARGE SCALE GENOMIC DNA]</scope>
    <source>
        <strain evidence="2 3">DSM 12042</strain>
    </source>
</reference>
<organism evidence="2 3">
    <name type="scientific">Holdemania filiformis DSM 12042</name>
    <dbReference type="NCBI Taxonomy" id="545696"/>
    <lineage>
        <taxon>Bacteria</taxon>
        <taxon>Bacillati</taxon>
        <taxon>Bacillota</taxon>
        <taxon>Erysipelotrichia</taxon>
        <taxon>Erysipelotrichales</taxon>
        <taxon>Erysipelotrichaceae</taxon>
        <taxon>Holdemania</taxon>
    </lineage>
</organism>
<dbReference type="Pfam" id="PF13443">
    <property type="entry name" value="HTH_26"/>
    <property type="match status" value="1"/>
</dbReference>
<dbReference type="Gene3D" id="1.10.260.40">
    <property type="entry name" value="lambda repressor-like DNA-binding domains"/>
    <property type="match status" value="1"/>
</dbReference>
<dbReference type="eggNOG" id="COG3655">
    <property type="taxonomic scope" value="Bacteria"/>
</dbReference>
<keyword evidence="2" id="KW-0238">DNA-binding</keyword>
<evidence type="ECO:0000313" key="2">
    <source>
        <dbReference type="EMBL" id="EEF67298.1"/>
    </source>
</evidence>
<dbReference type="CDD" id="cd00093">
    <property type="entry name" value="HTH_XRE"/>
    <property type="match status" value="1"/>
</dbReference>
<reference evidence="2 3" key="2">
    <citation type="submission" date="2009-02" db="EMBL/GenBank/DDBJ databases">
        <title>Draft genome sequence of Holdemania filiformis DSM 12042.</title>
        <authorList>
            <person name="Sudarsanam P."/>
            <person name="Ley R."/>
            <person name="Guruge J."/>
            <person name="Turnbaugh P.J."/>
            <person name="Mahowald M."/>
            <person name="Liep D."/>
            <person name="Gordon J."/>
        </authorList>
    </citation>
    <scope>NUCLEOTIDE SEQUENCE [LARGE SCALE GENOMIC DNA]</scope>
    <source>
        <strain evidence="2 3">DSM 12042</strain>
    </source>
</reference>
<dbReference type="STRING" id="545696.HOLDEFILI_02567"/>
<comment type="caution">
    <text evidence="2">The sequence shown here is derived from an EMBL/GenBank/DDBJ whole genome shotgun (WGS) entry which is preliminary data.</text>
</comment>
<accession>B9Y9R0</accession>
<name>B9Y9R0_9FIRM</name>
<evidence type="ECO:0000259" key="1">
    <source>
        <dbReference type="PROSITE" id="PS50943"/>
    </source>
</evidence>
<dbReference type="EMBL" id="ACCF01000148">
    <property type="protein sequence ID" value="EEF67298.1"/>
    <property type="molecule type" value="Genomic_DNA"/>
</dbReference>
<dbReference type="SUPFAM" id="SSF47413">
    <property type="entry name" value="lambda repressor-like DNA-binding domains"/>
    <property type="match status" value="1"/>
</dbReference>
<dbReference type="SMART" id="SM00530">
    <property type="entry name" value="HTH_XRE"/>
    <property type="match status" value="1"/>
</dbReference>
<gene>
    <name evidence="2" type="ORF">HOLDEFILI_02567</name>
</gene>
<proteinExistence type="predicted"/>
<evidence type="ECO:0000313" key="3">
    <source>
        <dbReference type="Proteomes" id="UP000005950"/>
    </source>
</evidence>
<sequence length="93" mass="10525">MKMSNELSHTIKLRIQALAKEQGMSLYQLSQISGMTQSTVNNLMNRETSSPTIATIKRLCDGLGITLAEFFDTDDFMELKTKPTPKEKNKEKK</sequence>
<feature type="domain" description="HTH cro/C1-type" evidence="1">
    <location>
        <begin position="15"/>
        <end position="70"/>
    </location>
</feature>